<dbReference type="GO" id="GO:0005739">
    <property type="term" value="C:mitochondrion"/>
    <property type="evidence" value="ECO:0007669"/>
    <property type="project" value="TreeGrafter"/>
</dbReference>
<dbReference type="GO" id="GO:0005524">
    <property type="term" value="F:ATP binding"/>
    <property type="evidence" value="ECO:0007669"/>
    <property type="project" value="InterPro"/>
</dbReference>
<dbReference type="EMBL" id="BMAT01011400">
    <property type="protein sequence ID" value="GFR72244.1"/>
    <property type="molecule type" value="Genomic_DNA"/>
</dbReference>
<dbReference type="GO" id="GO:0002161">
    <property type="term" value="F:aminoacyl-tRNA deacylase activity"/>
    <property type="evidence" value="ECO:0007669"/>
    <property type="project" value="TreeGrafter"/>
</dbReference>
<keyword evidence="1" id="KW-0812">Transmembrane</keyword>
<name>A0AAV4FGS7_9GAST</name>
<gene>
    <name evidence="3" type="ORF">ElyMa_005700800</name>
</gene>
<keyword evidence="1" id="KW-0472">Membrane</keyword>
<dbReference type="InterPro" id="IPR002318">
    <property type="entry name" value="Ala-tRNA-lgiase_IIc"/>
</dbReference>
<keyword evidence="4" id="KW-1185">Reference proteome</keyword>
<dbReference type="SUPFAM" id="SSF101353">
    <property type="entry name" value="Putative anticodon-binding domain of alanyl-tRNA synthetase (AlaRS)"/>
    <property type="match status" value="1"/>
</dbReference>
<accession>A0AAV4FGS7</accession>
<feature type="non-terminal residue" evidence="3">
    <location>
        <position position="1"/>
    </location>
</feature>
<evidence type="ECO:0000256" key="1">
    <source>
        <dbReference type="SAM" id="Phobius"/>
    </source>
</evidence>
<dbReference type="Proteomes" id="UP000762676">
    <property type="component" value="Unassembled WGS sequence"/>
</dbReference>
<dbReference type="PANTHER" id="PTHR11777">
    <property type="entry name" value="ALANYL-TRNA SYNTHETASE"/>
    <property type="match status" value="1"/>
</dbReference>
<evidence type="ECO:0000313" key="3">
    <source>
        <dbReference type="EMBL" id="GFR72244.1"/>
    </source>
</evidence>
<dbReference type="PRINTS" id="PR00980">
    <property type="entry name" value="TRNASYNTHALA"/>
</dbReference>
<proteinExistence type="predicted"/>
<evidence type="ECO:0000313" key="4">
    <source>
        <dbReference type="Proteomes" id="UP000762676"/>
    </source>
</evidence>
<reference evidence="3 4" key="1">
    <citation type="journal article" date="2021" name="Elife">
        <title>Chloroplast acquisition without the gene transfer in kleptoplastic sea slugs, Plakobranchus ocellatus.</title>
        <authorList>
            <person name="Maeda T."/>
            <person name="Takahashi S."/>
            <person name="Yoshida T."/>
            <person name="Shimamura S."/>
            <person name="Takaki Y."/>
            <person name="Nagai Y."/>
            <person name="Toyoda A."/>
            <person name="Suzuki Y."/>
            <person name="Arimoto A."/>
            <person name="Ishii H."/>
            <person name="Satoh N."/>
            <person name="Nishiyama T."/>
            <person name="Hasebe M."/>
            <person name="Maruyama T."/>
            <person name="Minagawa J."/>
            <person name="Obokata J."/>
            <person name="Shigenobu S."/>
        </authorList>
    </citation>
    <scope>NUCLEOTIDE SEQUENCE [LARGE SCALE GENOMIC DNA]</scope>
</reference>
<keyword evidence="1" id="KW-1133">Transmembrane helix</keyword>
<organism evidence="3 4">
    <name type="scientific">Elysia marginata</name>
    <dbReference type="NCBI Taxonomy" id="1093978"/>
    <lineage>
        <taxon>Eukaryota</taxon>
        <taxon>Metazoa</taxon>
        <taxon>Spiralia</taxon>
        <taxon>Lophotrochozoa</taxon>
        <taxon>Mollusca</taxon>
        <taxon>Gastropoda</taxon>
        <taxon>Heterobranchia</taxon>
        <taxon>Euthyneura</taxon>
        <taxon>Panpulmonata</taxon>
        <taxon>Sacoglossa</taxon>
        <taxon>Placobranchoidea</taxon>
        <taxon>Plakobranchidae</taxon>
        <taxon>Elysia</taxon>
    </lineage>
</organism>
<dbReference type="InterPro" id="IPR050058">
    <property type="entry name" value="Ala-tRNA_ligase"/>
</dbReference>
<protein>
    <submittedName>
        <fullName evidence="3">Alanine--tRNA ligase</fullName>
    </submittedName>
</protein>
<dbReference type="PANTHER" id="PTHR11777:SF9">
    <property type="entry name" value="ALANINE--TRNA LIGASE, CYTOPLASMIC"/>
    <property type="match status" value="1"/>
</dbReference>
<dbReference type="GO" id="GO:0006419">
    <property type="term" value="P:alanyl-tRNA aminoacylation"/>
    <property type="evidence" value="ECO:0007669"/>
    <property type="project" value="InterPro"/>
</dbReference>
<dbReference type="Pfam" id="PF01411">
    <property type="entry name" value="tRNA-synt_2c"/>
    <property type="match status" value="1"/>
</dbReference>
<sequence length="96" mass="10670">ISNAPQYEGNLGELDTSYRILADHARMLTVAISDGLLPSNDNLGHKLRSILHRCIHLSRAMFHTEPHLLLPALVNATVTSLVTVIHLWGIQDKTRP</sequence>
<feature type="transmembrane region" description="Helical" evidence="1">
    <location>
        <begin position="68"/>
        <end position="90"/>
    </location>
</feature>
<dbReference type="InterPro" id="IPR018164">
    <property type="entry name" value="Ala-tRNA-synth_IIc_N"/>
</dbReference>
<dbReference type="InterPro" id="IPR018162">
    <property type="entry name" value="Ala-tRNA-ligase_IIc_anticod-bd"/>
</dbReference>
<feature type="domain" description="Alanyl-tRNA synthetase class IIc N-terminal" evidence="2">
    <location>
        <begin position="6"/>
        <end position="79"/>
    </location>
</feature>
<evidence type="ECO:0000259" key="2">
    <source>
        <dbReference type="Pfam" id="PF01411"/>
    </source>
</evidence>
<comment type="caution">
    <text evidence="3">The sequence shown here is derived from an EMBL/GenBank/DDBJ whole genome shotgun (WGS) entry which is preliminary data.</text>
</comment>
<keyword evidence="3" id="KW-0436">Ligase</keyword>
<dbReference type="GO" id="GO:0004813">
    <property type="term" value="F:alanine-tRNA ligase activity"/>
    <property type="evidence" value="ECO:0007669"/>
    <property type="project" value="InterPro"/>
</dbReference>
<dbReference type="AlphaFoldDB" id="A0AAV4FGS7"/>